<protein>
    <submittedName>
        <fullName evidence="3">Ppx/GppA phosphatase family-domain-containing protein</fullName>
    </submittedName>
</protein>
<dbReference type="Pfam" id="PF02541">
    <property type="entry name" value="Ppx-GppA"/>
    <property type="match status" value="1"/>
</dbReference>
<gene>
    <name evidence="3" type="ORF">FN846DRAFT_907546</name>
</gene>
<dbReference type="FunCoup" id="A0A5J5EW07">
    <property type="interactions" value="254"/>
</dbReference>
<accession>A0A5J5EW07</accession>
<dbReference type="InParanoid" id="A0A5J5EW07"/>
<evidence type="ECO:0000259" key="2">
    <source>
        <dbReference type="Pfam" id="PF23566"/>
    </source>
</evidence>
<dbReference type="PANTHER" id="PTHR30005:SF0">
    <property type="entry name" value="RETROGRADE REGULATION PROTEIN 2"/>
    <property type="match status" value="1"/>
</dbReference>
<dbReference type="InterPro" id="IPR003695">
    <property type="entry name" value="Ppx_GppA_N"/>
</dbReference>
<proteinExistence type="predicted"/>
<dbReference type="Proteomes" id="UP000326924">
    <property type="component" value="Unassembled WGS sequence"/>
</dbReference>
<dbReference type="Gene3D" id="3.30.420.150">
    <property type="entry name" value="Exopolyphosphatase. Domain 2"/>
    <property type="match status" value="1"/>
</dbReference>
<dbReference type="InterPro" id="IPR057512">
    <property type="entry name" value="RTG2_C"/>
</dbReference>
<dbReference type="InterPro" id="IPR050273">
    <property type="entry name" value="GppA/Ppx_hydrolase"/>
</dbReference>
<evidence type="ECO:0000259" key="1">
    <source>
        <dbReference type="Pfam" id="PF02541"/>
    </source>
</evidence>
<dbReference type="SUPFAM" id="SSF53067">
    <property type="entry name" value="Actin-like ATPase domain"/>
    <property type="match status" value="2"/>
</dbReference>
<dbReference type="InterPro" id="IPR043129">
    <property type="entry name" value="ATPase_NBD"/>
</dbReference>
<evidence type="ECO:0000313" key="4">
    <source>
        <dbReference type="Proteomes" id="UP000326924"/>
    </source>
</evidence>
<comment type="caution">
    <text evidence="3">The sequence shown here is derived from an EMBL/GenBank/DDBJ whole genome shotgun (WGS) entry which is preliminary data.</text>
</comment>
<dbReference type="PANTHER" id="PTHR30005">
    <property type="entry name" value="EXOPOLYPHOSPHATASE"/>
    <property type="match status" value="1"/>
</dbReference>
<dbReference type="EMBL" id="VXIS01000102">
    <property type="protein sequence ID" value="KAA8904963.1"/>
    <property type="molecule type" value="Genomic_DNA"/>
</dbReference>
<dbReference type="Gene3D" id="3.30.420.40">
    <property type="match status" value="1"/>
</dbReference>
<organism evidence="3 4">
    <name type="scientific">Sphaerosporella brunnea</name>
    <dbReference type="NCBI Taxonomy" id="1250544"/>
    <lineage>
        <taxon>Eukaryota</taxon>
        <taxon>Fungi</taxon>
        <taxon>Dikarya</taxon>
        <taxon>Ascomycota</taxon>
        <taxon>Pezizomycotina</taxon>
        <taxon>Pezizomycetes</taxon>
        <taxon>Pezizales</taxon>
        <taxon>Pyronemataceae</taxon>
        <taxon>Sphaerosporella</taxon>
    </lineage>
</organism>
<evidence type="ECO:0000313" key="3">
    <source>
        <dbReference type="EMBL" id="KAA8904963.1"/>
    </source>
</evidence>
<dbReference type="GO" id="GO:0006357">
    <property type="term" value="P:regulation of transcription by RNA polymerase II"/>
    <property type="evidence" value="ECO:0007669"/>
    <property type="project" value="TreeGrafter"/>
</dbReference>
<dbReference type="AlphaFoldDB" id="A0A5J5EW07"/>
<name>A0A5J5EW07_9PEZI</name>
<feature type="domain" description="Ppx/GppA phosphatase N-terminal" evidence="1">
    <location>
        <begin position="50"/>
        <end position="346"/>
    </location>
</feature>
<dbReference type="Pfam" id="PF23566">
    <property type="entry name" value="RTG2_C"/>
    <property type="match status" value="1"/>
</dbReference>
<dbReference type="OrthoDB" id="2014654at2759"/>
<dbReference type="FunFam" id="3.30.420.40:FF:000191">
    <property type="entry name" value="Retrograde regulation protein 2"/>
    <property type="match status" value="1"/>
</dbReference>
<keyword evidence="4" id="KW-1185">Reference proteome</keyword>
<reference evidence="3 4" key="1">
    <citation type="submission" date="2019-09" db="EMBL/GenBank/DDBJ databases">
        <title>Draft genome of the ectomycorrhizal ascomycete Sphaerosporella brunnea.</title>
        <authorList>
            <consortium name="DOE Joint Genome Institute"/>
            <person name="Benucci G.M."/>
            <person name="Marozzi G."/>
            <person name="Antonielli L."/>
            <person name="Sanchez S."/>
            <person name="Marco P."/>
            <person name="Wang X."/>
            <person name="Falini L.B."/>
            <person name="Barry K."/>
            <person name="Haridas S."/>
            <person name="Lipzen A."/>
            <person name="Labutti K."/>
            <person name="Grigoriev I.V."/>
            <person name="Murat C."/>
            <person name="Martin F."/>
            <person name="Albertini E."/>
            <person name="Donnini D."/>
            <person name="Bonito G."/>
        </authorList>
    </citation>
    <scope>NUCLEOTIDE SEQUENCE [LARGE SCALE GENOMIC DNA]</scope>
    <source>
        <strain evidence="3 4">Sb_GMNB300</strain>
    </source>
</reference>
<dbReference type="Gene3D" id="1.10.3210.10">
    <property type="entry name" value="Hypothetical protein af1432"/>
    <property type="match status" value="1"/>
</dbReference>
<feature type="domain" description="RTG2 C-terminal" evidence="2">
    <location>
        <begin position="353"/>
        <end position="553"/>
    </location>
</feature>
<sequence length="559" mass="60810">MSGTAQLDGANGSLPRFPDPNPYYHGLVDIGSNGIRFSISDLTPPTTRVMPTLFQDRAAISLYDAQFAGTTKGPISEAVIRSITKTLLRFKHICATFGVAHTRIVATEATREAQNSLQFREAIEHATGWKVDLLSKAEEGKVGAWGVASSLSEISGLVMDLGGGSTQLSWLVSSGGDVKIAETPISLPYGAAALTKSLETAISVEAIEKIREEMRRKLTEAWASLSATLPTSLREQKEFNLYLSGGGFRGFGYLLLAEHMIQPYPVPIINGFSAPASTFSSLANFQLSATTTQALDKTFRISERRARQIPAVAFLISTLMTVLPPITNVVFCQGGVREGALYQTLPLETRKQDPLVVATSPFAPSAAPEFVKLMEHALPRSVPRDIRRIIRPLANMMLFHSNVPKESRASCGLHSTTTGVLASVHGLTHTTRALLALVLCQRWGGEVSDPSLKSRLQELVGSELEFWSRYLGAVAAVVGAVYPAGILIANEERVRFFGEDRTGKSDSVLLRVRFRDADPVTDGVGVGQELEKIEKVGKKKRCSTFRRKVEVIVERDLDL</sequence>